<keyword evidence="1" id="KW-0614">Plasmid</keyword>
<protein>
    <submittedName>
        <fullName evidence="2">Outer membrane protein</fullName>
    </submittedName>
</protein>
<name>T1ECI6_BORT9</name>
<dbReference type="EMBL" id="HM008710">
    <property type="protein sequence ID" value="ADN26446.1"/>
    <property type="molecule type" value="Genomic_DNA"/>
</dbReference>
<reference evidence="1" key="4">
    <citation type="submission" date="2015-06" db="EMBL/GenBank/DDBJ databases">
        <authorList>
            <person name="Hoefler B.C."/>
            <person name="Straight P.D."/>
        </authorList>
    </citation>
    <scope>NUCLEOTIDE SEQUENCE</scope>
    <source>
        <strain evidence="1">91E135</strain>
        <plasmid evidence="1">lp150</plasmid>
    </source>
</reference>
<proteinExistence type="predicted"/>
<geneLocation type="plasmid" evidence="1">
    <name>lp150</name>
</geneLocation>
<evidence type="ECO:0000313" key="1">
    <source>
        <dbReference type="EMBL" id="ADN26446.1"/>
    </source>
</evidence>
<sequence>MKKINLLIFLISIISIMLGCDQGLLNKGKKHVGKAISPKNPVNGAIDKLDVSRSLLTREIRENSGTDILKALRVGNVEVDVNKQNKGAGEQGNVEQGNVEQGNVEQVNVGQGNVEQGNVEQGNVEQGNVEQGNVEQGNGEKAARDLAYKIFTIRLKNYRDTLNSMVDEFVFVQAGFDPTTSLFGDQNISEGLQDFNQPHTKNKIYLTLENNIKDVLTLKSIFKNLDLSIEHRDPRYDGSETSVMVGVLYRLRDVSEYSSYNLSMNFNEKKLDLINNCDSADKISEIDLKLEKFIDIRKDVIYNIQRKLYFANAYRANKERMLDSLKEITEPKGNIRLAIDSLFKLSQDIGHLISSL</sequence>
<accession>T1ECI6</accession>
<reference evidence="2" key="3">
    <citation type="journal article" date="2013" name="PLoS Negl. Trop. Dis.">
        <title>Development of Genetic System to Inactivate a Borrelia turicatae Surface Protein Selectively Produced within the Salivary Glands of the Arthropod Vector.</title>
        <authorList>
            <person name="Lopez J.E."/>
            <person name="Wilder H.K."/>
            <person name="Hargrove R."/>
            <person name="Brooks C.P."/>
            <person name="Peterson K.E."/>
            <person name="Beare P.A."/>
            <person name="Sturdevant D.E."/>
            <person name="Nagarajan V."/>
            <person name="Raffel S.J."/>
            <person name="Schwan T.G."/>
        </authorList>
    </citation>
    <scope>NUCLEOTIDE SEQUENCE</scope>
    <source>
        <strain evidence="2">91E135</strain>
    </source>
</reference>
<reference evidence="1" key="1">
    <citation type="submission" date="2012-01" db="EMBL/GenBank/DDBJ databases">
        <authorList>
            <person name="Campeau S.A."/>
            <person name="Porcella S.F."/>
            <person name="Schwan T.G."/>
            <person name="Barbour A.G."/>
        </authorList>
    </citation>
    <scope>NUCLEOTIDE SEQUENCE</scope>
    <source>
        <strain evidence="1">91E135</strain>
        <plasmid evidence="1">lp150</plasmid>
    </source>
</reference>
<organism evidence="1">
    <name type="scientific">Borrelia turicatae (strain 91E135)</name>
    <dbReference type="NCBI Taxonomy" id="314724"/>
    <lineage>
        <taxon>Bacteria</taxon>
        <taxon>Pseudomonadati</taxon>
        <taxon>Spirochaetota</taxon>
        <taxon>Spirochaetia</taxon>
        <taxon>Spirochaetales</taxon>
        <taxon>Borreliaceae</taxon>
        <taxon>Borrelia</taxon>
    </lineage>
</organism>
<evidence type="ECO:0000313" key="2">
    <source>
        <dbReference type="EMBL" id="AGO43907.1"/>
    </source>
</evidence>
<dbReference type="EMBL" id="KC859627">
    <property type="protein sequence ID" value="AGO43907.1"/>
    <property type="molecule type" value="Genomic_DNA"/>
</dbReference>
<dbReference type="AlphaFoldDB" id="T1ECI6"/>
<reference evidence="1" key="2">
    <citation type="journal article" date="2013" name="J. Bacteriol.">
        <title>Large linear plasmids of Borrelia species that cause relapsing fever.</title>
        <authorList>
            <person name="Miller S.C."/>
            <person name="Porcella S.F."/>
            <person name="Raffel S.J."/>
            <person name="Schwan T.G."/>
            <person name="Barbour A.G."/>
        </authorList>
    </citation>
    <scope>NUCLEOTIDE SEQUENCE</scope>
    <source>
        <strain evidence="1">91E135</strain>
        <plasmid evidence="1">lp150</plasmid>
    </source>
</reference>
<gene>
    <name evidence="2" type="primary">brpA</name>
    <name evidence="1" type="ORF">BTA018</name>
</gene>
<dbReference type="PROSITE" id="PS51257">
    <property type="entry name" value="PROKAR_LIPOPROTEIN"/>
    <property type="match status" value="1"/>
</dbReference>
<dbReference type="RefSeq" id="WP_020282255.1">
    <property type="nucleotide sequence ID" value="NZ_CP073182.1"/>
</dbReference>